<dbReference type="RefSeq" id="XP_027619448.1">
    <property type="nucleotide sequence ID" value="XM_027763647.1"/>
</dbReference>
<dbReference type="OrthoDB" id="419616at2759"/>
<dbReference type="GO" id="GO:0022857">
    <property type="term" value="F:transmembrane transporter activity"/>
    <property type="evidence" value="ECO:0007669"/>
    <property type="project" value="InterPro"/>
</dbReference>
<evidence type="ECO:0000256" key="7">
    <source>
        <dbReference type="SAM" id="Phobius"/>
    </source>
</evidence>
<keyword evidence="4 7" id="KW-1133">Transmembrane helix</keyword>
<dbReference type="InterPro" id="IPR001958">
    <property type="entry name" value="Tet-R_TetA/multi-R_MdtG-like"/>
</dbReference>
<evidence type="ECO:0000256" key="5">
    <source>
        <dbReference type="ARBA" id="ARBA00023136"/>
    </source>
</evidence>
<dbReference type="InterPro" id="IPR011701">
    <property type="entry name" value="MFS"/>
</dbReference>
<dbReference type="Pfam" id="PF07690">
    <property type="entry name" value="MFS_1"/>
    <property type="match status" value="1"/>
</dbReference>
<evidence type="ECO:0000313" key="9">
    <source>
        <dbReference type="EMBL" id="GBE88535.1"/>
    </source>
</evidence>
<dbReference type="PRINTS" id="PR01035">
    <property type="entry name" value="TCRTETA"/>
</dbReference>
<dbReference type="InterPro" id="IPR020846">
    <property type="entry name" value="MFS_dom"/>
</dbReference>
<accession>A0A401H277</accession>
<feature type="transmembrane region" description="Helical" evidence="7">
    <location>
        <begin position="455"/>
        <end position="479"/>
    </location>
</feature>
<dbReference type="PANTHER" id="PTHR23504:SF15">
    <property type="entry name" value="MAJOR FACILITATOR SUPERFAMILY (MFS) PROFILE DOMAIN-CONTAINING PROTEIN"/>
    <property type="match status" value="1"/>
</dbReference>
<feature type="region of interest" description="Disordered" evidence="6">
    <location>
        <begin position="239"/>
        <end position="263"/>
    </location>
</feature>
<evidence type="ECO:0000256" key="6">
    <source>
        <dbReference type="SAM" id="MobiDB-lite"/>
    </source>
</evidence>
<dbReference type="Gene3D" id="1.20.1250.20">
    <property type="entry name" value="MFS general substrate transporter like domains"/>
    <property type="match status" value="1"/>
</dbReference>
<dbReference type="InterPro" id="IPR036259">
    <property type="entry name" value="MFS_trans_sf"/>
</dbReference>
<evidence type="ECO:0000259" key="8">
    <source>
        <dbReference type="PROSITE" id="PS50850"/>
    </source>
</evidence>
<proteinExistence type="predicted"/>
<evidence type="ECO:0000313" key="10">
    <source>
        <dbReference type="Proteomes" id="UP000287166"/>
    </source>
</evidence>
<organism evidence="9 10">
    <name type="scientific">Sparassis crispa</name>
    <dbReference type="NCBI Taxonomy" id="139825"/>
    <lineage>
        <taxon>Eukaryota</taxon>
        <taxon>Fungi</taxon>
        <taxon>Dikarya</taxon>
        <taxon>Basidiomycota</taxon>
        <taxon>Agaricomycotina</taxon>
        <taxon>Agaricomycetes</taxon>
        <taxon>Polyporales</taxon>
        <taxon>Sparassidaceae</taxon>
        <taxon>Sparassis</taxon>
    </lineage>
</organism>
<dbReference type="GO" id="GO:0016020">
    <property type="term" value="C:membrane"/>
    <property type="evidence" value="ECO:0007669"/>
    <property type="project" value="UniProtKB-SubCell"/>
</dbReference>
<reference evidence="9 10" key="1">
    <citation type="journal article" date="2018" name="Sci. Rep.">
        <title>Genome sequence of the cauliflower mushroom Sparassis crispa (Hanabiratake) and its association with beneficial usage.</title>
        <authorList>
            <person name="Kiyama R."/>
            <person name="Furutani Y."/>
            <person name="Kawaguchi K."/>
            <person name="Nakanishi T."/>
        </authorList>
    </citation>
    <scope>NUCLEOTIDE SEQUENCE [LARGE SCALE GENOMIC DNA]</scope>
</reference>
<keyword evidence="2" id="KW-0813">Transport</keyword>
<keyword evidence="5 7" id="KW-0472">Membrane</keyword>
<sequence length="553" mass="59121">MGETVYATAEPGQGTAGSSAEEMTEPKETPLPKLQLFILLYLQLAEPIASTVVYPFVNQLVRQTGIIGGNDEKTGYFAGLIESSFYATEAVCILQWGRASDRIGRKPVLLGGLLGLTLSMIGFGLSKHYWALVLSRCAEGALNGNIGVTKSMMAEITDSTNRDRGFSYLPMIWCLGSTIGPVIGGVFAAPATRWPGTFRSSNFWITYPYFLPCIIAACISISAFSMALLGLKETLPPSKRQRKSIGQSQGSQQAVASSPLPHRDWKCDLASRDASGGNIDPPSTAFEVLAEPESRIVTMEVAEHPIDGGDRTVSDGHDKDKAIATFNVVDVEDGQLVAVTSIRSILIPRVLLPILNYGFLAFIDQSTVVLLPLMYSSPVSEGGLNMSSFTIGIIQGVAGVIGGVIQILTFAWMHRKFGTKRLYLTSFSCYLLCICAFPLLSLVTKRAGRVGVATWVLIVLQETAYSATLMTWGCIFMYISDGAPNQAALGLTNGLAQTTASTARALAPSAASSLFSVSLQQHLASGALVYWILCAITAGGIVASLWLPTKLLS</sequence>
<feature type="compositionally biased region" description="Low complexity" evidence="6">
    <location>
        <begin position="244"/>
        <end position="258"/>
    </location>
</feature>
<comment type="subcellular location">
    <subcellularLocation>
        <location evidence="1">Membrane</location>
        <topology evidence="1">Multi-pass membrane protein</topology>
    </subcellularLocation>
</comment>
<feature type="transmembrane region" description="Helical" evidence="7">
    <location>
        <begin position="168"/>
        <end position="189"/>
    </location>
</feature>
<feature type="region of interest" description="Disordered" evidence="6">
    <location>
        <begin position="1"/>
        <end position="25"/>
    </location>
</feature>
<name>A0A401H277_9APHY</name>
<dbReference type="Proteomes" id="UP000287166">
    <property type="component" value="Unassembled WGS sequence"/>
</dbReference>
<keyword evidence="3 7" id="KW-0812">Transmembrane</keyword>
<dbReference type="GeneID" id="38785452"/>
<evidence type="ECO:0000256" key="2">
    <source>
        <dbReference type="ARBA" id="ARBA00022448"/>
    </source>
</evidence>
<feature type="transmembrane region" description="Helical" evidence="7">
    <location>
        <begin position="422"/>
        <end position="443"/>
    </location>
</feature>
<dbReference type="PANTHER" id="PTHR23504">
    <property type="entry name" value="MAJOR FACILITATOR SUPERFAMILY DOMAIN-CONTAINING PROTEIN 10"/>
    <property type="match status" value="1"/>
</dbReference>
<gene>
    <name evidence="9" type="ORF">SCP_1303510</name>
</gene>
<dbReference type="AlphaFoldDB" id="A0A401H277"/>
<dbReference type="PROSITE" id="PS50850">
    <property type="entry name" value="MFS"/>
    <property type="match status" value="1"/>
</dbReference>
<evidence type="ECO:0000256" key="1">
    <source>
        <dbReference type="ARBA" id="ARBA00004141"/>
    </source>
</evidence>
<feature type="transmembrane region" description="Helical" evidence="7">
    <location>
        <begin position="528"/>
        <end position="547"/>
    </location>
</feature>
<comment type="caution">
    <text evidence="9">The sequence shown here is derived from an EMBL/GenBank/DDBJ whole genome shotgun (WGS) entry which is preliminary data.</text>
</comment>
<protein>
    <submittedName>
        <fullName evidence="9">MFS general substrate transporter</fullName>
    </submittedName>
</protein>
<feature type="transmembrane region" description="Helical" evidence="7">
    <location>
        <begin position="209"/>
        <end position="231"/>
    </location>
</feature>
<feature type="transmembrane region" description="Helical" evidence="7">
    <location>
        <begin position="350"/>
        <end position="375"/>
    </location>
</feature>
<keyword evidence="10" id="KW-1185">Reference proteome</keyword>
<dbReference type="InParanoid" id="A0A401H277"/>
<feature type="domain" description="Major facilitator superfamily (MFS) profile" evidence="8">
    <location>
        <begin position="35"/>
        <end position="552"/>
    </location>
</feature>
<evidence type="ECO:0000256" key="3">
    <source>
        <dbReference type="ARBA" id="ARBA00022692"/>
    </source>
</evidence>
<dbReference type="EMBL" id="BFAD01000013">
    <property type="protein sequence ID" value="GBE88535.1"/>
    <property type="molecule type" value="Genomic_DNA"/>
</dbReference>
<evidence type="ECO:0000256" key="4">
    <source>
        <dbReference type="ARBA" id="ARBA00022989"/>
    </source>
</evidence>
<dbReference type="SUPFAM" id="SSF103473">
    <property type="entry name" value="MFS general substrate transporter"/>
    <property type="match status" value="1"/>
</dbReference>
<feature type="transmembrane region" description="Helical" evidence="7">
    <location>
        <begin position="387"/>
        <end position="410"/>
    </location>
</feature>